<protein>
    <recommendedName>
        <fullName evidence="1">Vps16 C-terminal domain-containing protein</fullName>
    </recommendedName>
</protein>
<dbReference type="GO" id="GO:0005765">
    <property type="term" value="C:lysosomal membrane"/>
    <property type="evidence" value="ECO:0007669"/>
    <property type="project" value="TreeGrafter"/>
</dbReference>
<dbReference type="VEuPathDB" id="TrichDB:TRFO_39692"/>
<evidence type="ECO:0000259" key="1">
    <source>
        <dbReference type="Pfam" id="PF04840"/>
    </source>
</evidence>
<dbReference type="Proteomes" id="UP000179807">
    <property type="component" value="Unassembled WGS sequence"/>
</dbReference>
<dbReference type="InterPro" id="IPR016534">
    <property type="entry name" value="VPS16"/>
</dbReference>
<dbReference type="GO" id="GO:0016197">
    <property type="term" value="P:endosomal transport"/>
    <property type="evidence" value="ECO:0007669"/>
    <property type="project" value="TreeGrafter"/>
</dbReference>
<dbReference type="PANTHER" id="PTHR12811">
    <property type="entry name" value="VACUOLAR PROTEIN SORTING VPS16"/>
    <property type="match status" value="1"/>
</dbReference>
<dbReference type="GO" id="GO:0042144">
    <property type="term" value="P:vacuole fusion, non-autophagic"/>
    <property type="evidence" value="ECO:0007669"/>
    <property type="project" value="TreeGrafter"/>
</dbReference>
<dbReference type="Pfam" id="PF04840">
    <property type="entry name" value="Vps16_C"/>
    <property type="match status" value="1"/>
</dbReference>
<dbReference type="AlphaFoldDB" id="A0A1J4J650"/>
<dbReference type="PANTHER" id="PTHR12811:SF0">
    <property type="entry name" value="VACUOLAR PROTEIN SORTING-ASSOCIATED PROTEIN 16 HOMOLOG"/>
    <property type="match status" value="1"/>
</dbReference>
<keyword evidence="3" id="KW-1185">Reference proteome</keyword>
<dbReference type="RefSeq" id="XP_068347274.1">
    <property type="nucleotide sequence ID" value="XM_068512788.1"/>
</dbReference>
<gene>
    <name evidence="2" type="ORF">TRFO_39692</name>
</gene>
<comment type="caution">
    <text evidence="2">The sequence shown here is derived from an EMBL/GenBank/DDBJ whole genome shotgun (WGS) entry which is preliminary data.</text>
</comment>
<dbReference type="InterPro" id="IPR006925">
    <property type="entry name" value="Vps16_C"/>
</dbReference>
<reference evidence="2" key="1">
    <citation type="submission" date="2016-10" db="EMBL/GenBank/DDBJ databases">
        <authorList>
            <person name="Benchimol M."/>
            <person name="Almeida L.G."/>
            <person name="Vasconcelos A.T."/>
            <person name="Perreira-Neves A."/>
            <person name="Rosa I.A."/>
            <person name="Tasca T."/>
            <person name="Bogo M.R."/>
            <person name="de Souza W."/>
        </authorList>
    </citation>
    <scope>NUCLEOTIDE SEQUENCE [LARGE SCALE GENOMIC DNA]</scope>
    <source>
        <strain evidence="2">K</strain>
    </source>
</reference>
<feature type="domain" description="Vps16 C-terminal" evidence="1">
    <location>
        <begin position="716"/>
        <end position="829"/>
    </location>
</feature>
<proteinExistence type="predicted"/>
<accession>A0A1J4J650</accession>
<sequence>MLEEIWPKSRRSIEIGNRKYQTAALYSYDTYEMDNTDTRFLPGPCGGYLIKFRAQGSQSFVDIYANNGTEHDRTSCISCTSSTNVDIRNAFWCNNGFVGLLDYKGGVSIMTLSGEKVAYYPLKIDIDRVAADYPFNGGIAFYTEGPYNFYIFEYTSQTSYPLCPEGKFDKSATGVAYGDGKGFVAFVDNTLAIVTDSEVQLINKFDFTPYVLILSPHNNLLAARDDFNLYVRSTTSNSAFPPICSKYPIGDVAFLDETTVSFVVKLEGKPTVLTFQQGQQVSVEFFQSKCRVSHLIQDFETVRVYRTALEDGNEFTELYLVTPVHDSINTLLSKPWVDRLELLLQSQRYFEQENIDSYKILEDLRGKDKDHDELKELVTLIMDAAPHILDTPVAEILMKNAAFGKYRLKGFNHDEFAKTIKEMQMLYNLRKHEGFVTTETDFEIFEKADFLSILVQLKKYELAEIIAQKFHLNRSIIAENWAIDMFNKYRKQVDSDSSQYSTKILRILQRFDQVDFLRVAEMAILYGLSEFDIRKMIACISDPQVRMNFIMKNHSIYKGTDDALNDVIKSKDGDAIISYLCIKRDLLPSTFGPLLASNPVLQEHYSAFKSQQYAPPNKQQGYQKVLSIESYHPIKKFQLELTHGCRATGYGLGREQLNVAKRYLGGGPNIWSQCVDNQLALITEMENLGWSPPRRPDNDPTWRPPPTRSARFCMEKAVLDGKEAVFKKIAKQFKVSDATQCWIKMRTYAKTNRWDDLLAMSRKSQPVEWEDFVDLCAEFGNADATLTFIDKISNTEKKIDLLVFHKFYQKAAEVAKNSKNMQRYNEILSMM</sequence>
<organism evidence="2 3">
    <name type="scientific">Tritrichomonas foetus</name>
    <dbReference type="NCBI Taxonomy" id="1144522"/>
    <lineage>
        <taxon>Eukaryota</taxon>
        <taxon>Metamonada</taxon>
        <taxon>Parabasalia</taxon>
        <taxon>Tritrichomonadida</taxon>
        <taxon>Tritrichomonadidae</taxon>
        <taxon>Tritrichomonas</taxon>
    </lineage>
</organism>
<dbReference type="EMBL" id="MLAK01001346">
    <property type="protein sequence ID" value="OHS94137.1"/>
    <property type="molecule type" value="Genomic_DNA"/>
</dbReference>
<dbReference type="GO" id="GO:0030897">
    <property type="term" value="C:HOPS complex"/>
    <property type="evidence" value="ECO:0007669"/>
    <property type="project" value="TreeGrafter"/>
</dbReference>
<name>A0A1J4J650_9EUKA</name>
<dbReference type="GO" id="GO:0003779">
    <property type="term" value="F:actin binding"/>
    <property type="evidence" value="ECO:0007669"/>
    <property type="project" value="TreeGrafter"/>
</dbReference>
<dbReference type="GeneID" id="94847492"/>
<dbReference type="GO" id="GO:0006886">
    <property type="term" value="P:intracellular protein transport"/>
    <property type="evidence" value="ECO:0007669"/>
    <property type="project" value="InterPro"/>
</dbReference>
<dbReference type="GO" id="GO:0005768">
    <property type="term" value="C:endosome"/>
    <property type="evidence" value="ECO:0007669"/>
    <property type="project" value="TreeGrafter"/>
</dbReference>
<evidence type="ECO:0000313" key="3">
    <source>
        <dbReference type="Proteomes" id="UP000179807"/>
    </source>
</evidence>
<dbReference type="OrthoDB" id="1792at2759"/>
<evidence type="ECO:0000313" key="2">
    <source>
        <dbReference type="EMBL" id="OHS94137.1"/>
    </source>
</evidence>